<proteinExistence type="predicted"/>
<reference evidence="1 2" key="1">
    <citation type="submission" date="2023-01" db="EMBL/GenBank/DDBJ databases">
        <authorList>
            <person name="Kreplak J."/>
        </authorList>
    </citation>
    <scope>NUCLEOTIDE SEQUENCE [LARGE SCALE GENOMIC DNA]</scope>
</reference>
<evidence type="ECO:0000313" key="1">
    <source>
        <dbReference type="EMBL" id="CAI8596888.1"/>
    </source>
</evidence>
<evidence type="ECO:0000313" key="2">
    <source>
        <dbReference type="Proteomes" id="UP001157006"/>
    </source>
</evidence>
<name>A0AAV0ZH95_VICFA</name>
<accession>A0AAV0ZH95</accession>
<dbReference type="EMBL" id="OX451737">
    <property type="protein sequence ID" value="CAI8596888.1"/>
    <property type="molecule type" value="Genomic_DNA"/>
</dbReference>
<protein>
    <submittedName>
        <fullName evidence="1">Uncharacterized protein</fullName>
    </submittedName>
</protein>
<gene>
    <name evidence="1" type="ORF">VFH_II056120</name>
</gene>
<organism evidence="1 2">
    <name type="scientific">Vicia faba</name>
    <name type="common">Broad bean</name>
    <name type="synonym">Faba vulgaris</name>
    <dbReference type="NCBI Taxonomy" id="3906"/>
    <lineage>
        <taxon>Eukaryota</taxon>
        <taxon>Viridiplantae</taxon>
        <taxon>Streptophyta</taxon>
        <taxon>Embryophyta</taxon>
        <taxon>Tracheophyta</taxon>
        <taxon>Spermatophyta</taxon>
        <taxon>Magnoliopsida</taxon>
        <taxon>eudicotyledons</taxon>
        <taxon>Gunneridae</taxon>
        <taxon>Pentapetalae</taxon>
        <taxon>rosids</taxon>
        <taxon>fabids</taxon>
        <taxon>Fabales</taxon>
        <taxon>Fabaceae</taxon>
        <taxon>Papilionoideae</taxon>
        <taxon>50 kb inversion clade</taxon>
        <taxon>NPAAA clade</taxon>
        <taxon>Hologalegina</taxon>
        <taxon>IRL clade</taxon>
        <taxon>Fabeae</taxon>
        <taxon>Vicia</taxon>
    </lineage>
</organism>
<dbReference type="Proteomes" id="UP001157006">
    <property type="component" value="Chromosome 2"/>
</dbReference>
<keyword evidence="2" id="KW-1185">Reference proteome</keyword>
<dbReference type="AlphaFoldDB" id="A0AAV0ZH95"/>
<sequence>MNPIETRENWEENLIRTFTRIMDHHEDFDDISSALLDIQIGDYFAELLHKLKSKLVDMDLIQTIEENPSTLFEIHGLLLKLQKLNASDSTAIFVLDFAPFLEQVVQVVNLKKYYAGQIERKIKILLHQHGLVSKSQSQVS</sequence>